<dbReference type="RefSeq" id="WP_044350710.1">
    <property type="nucleotide sequence ID" value="NZ_AZAC01000033.1"/>
</dbReference>
<evidence type="ECO:0000313" key="2">
    <source>
        <dbReference type="Proteomes" id="UP000032233"/>
    </source>
</evidence>
<dbReference type="STRING" id="1429043.X474_19325"/>
<dbReference type="EMBL" id="AZAC01000033">
    <property type="protein sequence ID" value="KIX12353.1"/>
    <property type="molecule type" value="Genomic_DNA"/>
</dbReference>
<dbReference type="Proteomes" id="UP000032233">
    <property type="component" value="Unassembled WGS sequence"/>
</dbReference>
<dbReference type="CDD" id="cd02440">
    <property type="entry name" value="AdoMet_MTases"/>
    <property type="match status" value="1"/>
</dbReference>
<comment type="caution">
    <text evidence="1">The sequence shown here is derived from an EMBL/GenBank/DDBJ whole genome shotgun (WGS) entry which is preliminary data.</text>
</comment>
<dbReference type="InParanoid" id="A0A0D2HPA9"/>
<organism evidence="1 2">
    <name type="scientific">Dethiosulfatarculus sandiegensis</name>
    <dbReference type="NCBI Taxonomy" id="1429043"/>
    <lineage>
        <taxon>Bacteria</taxon>
        <taxon>Pseudomonadati</taxon>
        <taxon>Thermodesulfobacteriota</taxon>
        <taxon>Desulfarculia</taxon>
        <taxon>Desulfarculales</taxon>
        <taxon>Desulfarculaceae</taxon>
        <taxon>Dethiosulfatarculus</taxon>
    </lineage>
</organism>
<accession>A0A0D2HPA9</accession>
<dbReference type="Gene3D" id="3.40.50.150">
    <property type="entry name" value="Vaccinia Virus protein VP39"/>
    <property type="match status" value="1"/>
</dbReference>
<protein>
    <recommendedName>
        <fullName evidence="3">Methyltransferase type 11 domain-containing protein</fullName>
    </recommendedName>
</protein>
<dbReference type="Pfam" id="PF13489">
    <property type="entry name" value="Methyltransf_23"/>
    <property type="match status" value="1"/>
</dbReference>
<proteinExistence type="predicted"/>
<evidence type="ECO:0008006" key="3">
    <source>
        <dbReference type="Google" id="ProtNLM"/>
    </source>
</evidence>
<name>A0A0D2HPA9_9BACT</name>
<dbReference type="SUPFAM" id="SSF53335">
    <property type="entry name" value="S-adenosyl-L-methionine-dependent methyltransferases"/>
    <property type="match status" value="1"/>
</dbReference>
<keyword evidence="2" id="KW-1185">Reference proteome</keyword>
<gene>
    <name evidence="1" type="ORF">X474_19325</name>
</gene>
<sequence>MQAKERTLYPGIGSYLLNQALLPLKLAVPQPIIQKIPFLTTNQEIRLGLVLSQVKGNLLDIGCAENKLVAMYREKGGQGLGVDVHPWPGADQVVADTSKLAFADGNFETITLVACLNHIPNREDVLKEAARLLSDQGRLILTNLTPFISRLWHAFAFWDADQDDRGMKPGEVWGLTDSELSSMLAHAGLKIELKKPFSWGLNQLYICKKSF</sequence>
<dbReference type="InterPro" id="IPR029063">
    <property type="entry name" value="SAM-dependent_MTases_sf"/>
</dbReference>
<dbReference type="OrthoDB" id="5419754at2"/>
<dbReference type="AlphaFoldDB" id="A0A0D2HPA9"/>
<evidence type="ECO:0000313" key="1">
    <source>
        <dbReference type="EMBL" id="KIX12353.1"/>
    </source>
</evidence>
<reference evidence="1 2" key="1">
    <citation type="submission" date="2013-11" db="EMBL/GenBank/DDBJ databases">
        <title>Metagenomic analysis of a methanogenic consortium involved in long chain n-alkane degradation.</title>
        <authorList>
            <person name="Davidova I.A."/>
            <person name="Callaghan A.V."/>
            <person name="Wawrik B."/>
            <person name="Pruitt S."/>
            <person name="Marks C."/>
            <person name="Duncan K.E."/>
            <person name="Suflita J.M."/>
        </authorList>
    </citation>
    <scope>NUCLEOTIDE SEQUENCE [LARGE SCALE GENOMIC DNA]</scope>
    <source>
        <strain evidence="1 2">SPR</strain>
    </source>
</reference>